<feature type="transmembrane region" description="Helical" evidence="1">
    <location>
        <begin position="28"/>
        <end position="54"/>
    </location>
</feature>
<keyword evidence="1" id="KW-0472">Membrane</keyword>
<dbReference type="RefSeq" id="WP_093088923.1">
    <property type="nucleotide sequence ID" value="NZ_FNBE01000018.1"/>
</dbReference>
<gene>
    <name evidence="2" type="ORF">SAMN05216377_11813</name>
</gene>
<evidence type="ECO:0000313" key="3">
    <source>
        <dbReference type="Proteomes" id="UP000198967"/>
    </source>
</evidence>
<evidence type="ECO:0000313" key="2">
    <source>
        <dbReference type="EMBL" id="SDH02951.1"/>
    </source>
</evidence>
<sequence>MEAVGVLIFFSIVGAFLCAKARFPGAAIVFSLVALVLFVATPAGSGLPGAVAAFMSTLNDAATPVLTGAPQAGQG</sequence>
<name>A0A1G7Z2F4_PSEOR</name>
<organism evidence="2 3">
    <name type="scientific">Pseudonocardia oroxyli</name>
    <dbReference type="NCBI Taxonomy" id="366584"/>
    <lineage>
        <taxon>Bacteria</taxon>
        <taxon>Bacillati</taxon>
        <taxon>Actinomycetota</taxon>
        <taxon>Actinomycetes</taxon>
        <taxon>Pseudonocardiales</taxon>
        <taxon>Pseudonocardiaceae</taxon>
        <taxon>Pseudonocardia</taxon>
    </lineage>
</organism>
<keyword evidence="1" id="KW-1133">Transmembrane helix</keyword>
<dbReference type="Proteomes" id="UP000198967">
    <property type="component" value="Unassembled WGS sequence"/>
</dbReference>
<protein>
    <submittedName>
        <fullName evidence="2">Uncharacterized protein</fullName>
    </submittedName>
</protein>
<evidence type="ECO:0000256" key="1">
    <source>
        <dbReference type="SAM" id="Phobius"/>
    </source>
</evidence>
<dbReference type="STRING" id="366584.SAMN05216377_11813"/>
<proteinExistence type="predicted"/>
<keyword evidence="3" id="KW-1185">Reference proteome</keyword>
<reference evidence="2 3" key="1">
    <citation type="submission" date="2016-10" db="EMBL/GenBank/DDBJ databases">
        <authorList>
            <person name="de Groot N.N."/>
        </authorList>
    </citation>
    <scope>NUCLEOTIDE SEQUENCE [LARGE SCALE GENOMIC DNA]</scope>
    <source>
        <strain evidence="2 3">CGMCC 4.3143</strain>
    </source>
</reference>
<dbReference type="OrthoDB" id="3577547at2"/>
<keyword evidence="1" id="KW-0812">Transmembrane</keyword>
<dbReference type="AlphaFoldDB" id="A0A1G7Z2F4"/>
<accession>A0A1G7Z2F4</accession>
<dbReference type="EMBL" id="FNBE01000018">
    <property type="protein sequence ID" value="SDH02951.1"/>
    <property type="molecule type" value="Genomic_DNA"/>
</dbReference>